<name>A0A820FJX9_9BILA</name>
<evidence type="ECO:0000256" key="4">
    <source>
        <dbReference type="ARBA" id="ARBA00022777"/>
    </source>
</evidence>
<reference evidence="9" key="1">
    <citation type="submission" date="2021-02" db="EMBL/GenBank/DDBJ databases">
        <authorList>
            <person name="Nowell W R."/>
        </authorList>
    </citation>
    <scope>NUCLEOTIDE SEQUENCE</scope>
</reference>
<accession>A0A820FJX9</accession>
<gene>
    <name evidence="9" type="ORF">HFQ381_LOCUS11270</name>
</gene>
<evidence type="ECO:0000256" key="8">
    <source>
        <dbReference type="SAM" id="SignalP"/>
    </source>
</evidence>
<feature type="signal peptide" evidence="8">
    <location>
        <begin position="1"/>
        <end position="23"/>
    </location>
</feature>
<dbReference type="InterPro" id="IPR030616">
    <property type="entry name" value="Aur-like"/>
</dbReference>
<dbReference type="Gene3D" id="3.30.200.20">
    <property type="entry name" value="Phosphorylase Kinase, domain 1"/>
    <property type="match status" value="1"/>
</dbReference>
<comment type="catalytic activity">
    <reaction evidence="7">
        <text>L-seryl-[protein] + ATP = O-phospho-L-seryl-[protein] + ADP + H(+)</text>
        <dbReference type="Rhea" id="RHEA:17989"/>
        <dbReference type="Rhea" id="RHEA-COMP:9863"/>
        <dbReference type="Rhea" id="RHEA-COMP:11604"/>
        <dbReference type="ChEBI" id="CHEBI:15378"/>
        <dbReference type="ChEBI" id="CHEBI:29999"/>
        <dbReference type="ChEBI" id="CHEBI:30616"/>
        <dbReference type="ChEBI" id="CHEBI:83421"/>
        <dbReference type="ChEBI" id="CHEBI:456216"/>
        <dbReference type="EC" id="2.7.11.1"/>
    </reaction>
</comment>
<keyword evidence="4" id="KW-0418">Kinase</keyword>
<evidence type="ECO:0000256" key="1">
    <source>
        <dbReference type="ARBA" id="ARBA00022527"/>
    </source>
</evidence>
<dbReference type="InterPro" id="IPR011009">
    <property type="entry name" value="Kinase-like_dom_sf"/>
</dbReference>
<dbReference type="PANTHER" id="PTHR24350">
    <property type="entry name" value="SERINE/THREONINE-PROTEIN KINASE IAL-RELATED"/>
    <property type="match status" value="1"/>
</dbReference>
<evidence type="ECO:0000256" key="2">
    <source>
        <dbReference type="ARBA" id="ARBA00022679"/>
    </source>
</evidence>
<sequence length="120" mass="14285">MQFKLHKVNLLLWLLQKVTVTNGTFNHENIQDTMAPPPFPPIEIPIKCYDVVDLVMCIVMEKNKARFVVAHQILFKGPLKNSKMEQHVKREIEIQSNLKHLNILRLYEFFRDEQRIYLLL</sequence>
<evidence type="ECO:0000313" key="9">
    <source>
        <dbReference type="EMBL" id="CAF4264498.1"/>
    </source>
</evidence>
<dbReference type="SUPFAM" id="SSF56112">
    <property type="entry name" value="Protein kinase-like (PK-like)"/>
    <property type="match status" value="1"/>
</dbReference>
<evidence type="ECO:0000313" key="10">
    <source>
        <dbReference type="Proteomes" id="UP000663851"/>
    </source>
</evidence>
<keyword evidence="2" id="KW-0808">Transferase</keyword>
<protein>
    <recommendedName>
        <fullName evidence="11">Aurora kinase</fullName>
    </recommendedName>
</protein>
<dbReference type="Proteomes" id="UP000663851">
    <property type="component" value="Unassembled WGS sequence"/>
</dbReference>
<dbReference type="EMBL" id="CAJOBO010000644">
    <property type="protein sequence ID" value="CAF4264498.1"/>
    <property type="molecule type" value="Genomic_DNA"/>
</dbReference>
<organism evidence="9 10">
    <name type="scientific">Rotaria socialis</name>
    <dbReference type="NCBI Taxonomy" id="392032"/>
    <lineage>
        <taxon>Eukaryota</taxon>
        <taxon>Metazoa</taxon>
        <taxon>Spiralia</taxon>
        <taxon>Gnathifera</taxon>
        <taxon>Rotifera</taxon>
        <taxon>Eurotatoria</taxon>
        <taxon>Bdelloidea</taxon>
        <taxon>Philodinida</taxon>
        <taxon>Philodinidae</taxon>
        <taxon>Rotaria</taxon>
    </lineage>
</organism>
<dbReference type="AlphaFoldDB" id="A0A820FJX9"/>
<dbReference type="GO" id="GO:0004674">
    <property type="term" value="F:protein serine/threonine kinase activity"/>
    <property type="evidence" value="ECO:0007669"/>
    <property type="project" value="UniProtKB-KW"/>
</dbReference>
<evidence type="ECO:0000256" key="5">
    <source>
        <dbReference type="ARBA" id="ARBA00022840"/>
    </source>
</evidence>
<comment type="caution">
    <text evidence="9">The sequence shown here is derived from an EMBL/GenBank/DDBJ whole genome shotgun (WGS) entry which is preliminary data.</text>
</comment>
<evidence type="ECO:0000256" key="3">
    <source>
        <dbReference type="ARBA" id="ARBA00022741"/>
    </source>
</evidence>
<proteinExistence type="predicted"/>
<keyword evidence="3" id="KW-0547">Nucleotide-binding</keyword>
<feature type="chain" id="PRO_5032715325" description="Aurora kinase" evidence="8">
    <location>
        <begin position="24"/>
        <end position="120"/>
    </location>
</feature>
<keyword evidence="5" id="KW-0067">ATP-binding</keyword>
<comment type="catalytic activity">
    <reaction evidence="6">
        <text>L-threonyl-[protein] + ATP = O-phospho-L-threonyl-[protein] + ADP + H(+)</text>
        <dbReference type="Rhea" id="RHEA:46608"/>
        <dbReference type="Rhea" id="RHEA-COMP:11060"/>
        <dbReference type="Rhea" id="RHEA-COMP:11605"/>
        <dbReference type="ChEBI" id="CHEBI:15378"/>
        <dbReference type="ChEBI" id="CHEBI:30013"/>
        <dbReference type="ChEBI" id="CHEBI:30616"/>
        <dbReference type="ChEBI" id="CHEBI:61977"/>
        <dbReference type="ChEBI" id="CHEBI:456216"/>
        <dbReference type="EC" id="2.7.11.1"/>
    </reaction>
</comment>
<evidence type="ECO:0008006" key="11">
    <source>
        <dbReference type="Google" id="ProtNLM"/>
    </source>
</evidence>
<evidence type="ECO:0000256" key="7">
    <source>
        <dbReference type="ARBA" id="ARBA00048679"/>
    </source>
</evidence>
<dbReference type="GO" id="GO:0005524">
    <property type="term" value="F:ATP binding"/>
    <property type="evidence" value="ECO:0007669"/>
    <property type="project" value="UniProtKB-KW"/>
</dbReference>
<evidence type="ECO:0000256" key="6">
    <source>
        <dbReference type="ARBA" id="ARBA00047899"/>
    </source>
</evidence>
<keyword evidence="8" id="KW-0732">Signal</keyword>
<keyword evidence="1" id="KW-0723">Serine/threonine-protein kinase</keyword>